<dbReference type="AlphaFoldDB" id="A0AAN6D8L3"/>
<feature type="compositionally biased region" description="Basic and acidic residues" evidence="1">
    <location>
        <begin position="106"/>
        <end position="121"/>
    </location>
</feature>
<proteinExistence type="predicted"/>
<dbReference type="EMBL" id="JAHLUH010000002">
    <property type="protein sequence ID" value="KAG7730093.1"/>
    <property type="molecule type" value="Genomic_DNA"/>
</dbReference>
<sequence>MDSSDNCNDCQGDKDDTGVSEPVAQMPTPEPAPLDVPQPSTPPAQGRVLCSAGSAGSSEITTLSLSSPPLTPPPRPQAAAAGPAQRTQRSAHRRRVQEAGQPAAAEAEKKRAAAGEAEQGRQKPQGLRGPQAARSVEHGAPHLLVGQQRRRPQPGNVRIARAGPVRPRLCRLVQNCGWALCVGEPARSADLRRLRGRGRQDRRREHVQVHQQPRDRAADVVAVCGNRRVERAGGRLSPGPVFPVWLRNSGRERQTRAVQPRADVRGAAERDTAVFRPAGQGLPEPEAAPPGRQLLRVSCGGAAHRHVPCVEAVPAAGAAERVRV</sequence>
<evidence type="ECO:0000256" key="1">
    <source>
        <dbReference type="SAM" id="MobiDB-lite"/>
    </source>
</evidence>
<organism evidence="2 3">
    <name type="scientific">Ogataea haglerorum</name>
    <dbReference type="NCBI Taxonomy" id="1937702"/>
    <lineage>
        <taxon>Eukaryota</taxon>
        <taxon>Fungi</taxon>
        <taxon>Dikarya</taxon>
        <taxon>Ascomycota</taxon>
        <taxon>Saccharomycotina</taxon>
        <taxon>Pichiomycetes</taxon>
        <taxon>Pichiales</taxon>
        <taxon>Pichiaceae</taxon>
        <taxon>Ogataea</taxon>
    </lineage>
</organism>
<feature type="compositionally biased region" description="Low complexity" evidence="1">
    <location>
        <begin position="77"/>
        <end position="88"/>
    </location>
</feature>
<comment type="caution">
    <text evidence="2">The sequence shown here is derived from an EMBL/GenBank/DDBJ whole genome shotgun (WGS) entry which is preliminary data.</text>
</comment>
<name>A0AAN6D8L3_9ASCO</name>
<evidence type="ECO:0000313" key="3">
    <source>
        <dbReference type="Proteomes" id="UP000738402"/>
    </source>
</evidence>
<feature type="compositionally biased region" description="Pro residues" evidence="1">
    <location>
        <begin position="28"/>
        <end position="42"/>
    </location>
</feature>
<feature type="region of interest" description="Disordered" evidence="1">
    <location>
        <begin position="270"/>
        <end position="290"/>
    </location>
</feature>
<gene>
    <name evidence="2" type="ORF">KL933_001173</name>
</gene>
<feature type="region of interest" description="Disordered" evidence="1">
    <location>
        <begin position="1"/>
        <end position="135"/>
    </location>
</feature>
<protein>
    <submittedName>
        <fullName evidence="2">Uncharacterized protein</fullName>
    </submittedName>
</protein>
<reference evidence="2" key="1">
    <citation type="journal article" date="2021" name="G3 (Bethesda)">
        <title>Genomic diversity, chromosomal rearrangements, and interspecies hybridization in the ogataea polymorpha species complex.</title>
        <authorList>
            <person name="Hanson S.J."/>
            <person name="Cinneide E.O."/>
            <person name="Salzberg L.I."/>
            <person name="Wolfe K.H."/>
            <person name="McGowan J."/>
            <person name="Fitzpatrick D.A."/>
            <person name="Matlin K."/>
        </authorList>
    </citation>
    <scope>NUCLEOTIDE SEQUENCE</scope>
    <source>
        <strain evidence="2">83-405-1</strain>
    </source>
</reference>
<accession>A0AAN6D8L3</accession>
<dbReference type="Proteomes" id="UP000738402">
    <property type="component" value="Unassembled WGS sequence"/>
</dbReference>
<evidence type="ECO:0000313" key="2">
    <source>
        <dbReference type="EMBL" id="KAG7730093.1"/>
    </source>
</evidence>
<feature type="region of interest" description="Disordered" evidence="1">
    <location>
        <begin position="197"/>
        <end position="216"/>
    </location>
</feature>